<dbReference type="EMBL" id="CYUE01000020">
    <property type="protein sequence ID" value="CUK26643.1"/>
    <property type="molecule type" value="Genomic_DNA"/>
</dbReference>
<dbReference type="InterPro" id="IPR010982">
    <property type="entry name" value="Lambda_DNA-bd_dom_sf"/>
</dbReference>
<dbReference type="Pfam" id="PF13377">
    <property type="entry name" value="Peripla_BP_3"/>
    <property type="match status" value="1"/>
</dbReference>
<evidence type="ECO:0000313" key="6">
    <source>
        <dbReference type="Proteomes" id="UP000051184"/>
    </source>
</evidence>
<sequence>MGSKNSGHKPTTMRDVAKAAGVSRMTVSRALKKDSPISKETREHILKVVKDMKYVPDQMAGSLTTKKSGFVGLLLPSLDNLHFALTVQSLTQVVEENGLQMLFGHTAYSPEREEQILETMLRRRPEAMILSYDGHTDRTLELLQDAAIPVVEIWERPKNPIEHTVGFSNEIAAYDMTTALIGQGFKNIVFLGEIDDDWTRGAARRNGFERAMAEAGLDPKAEVRFGTPPLSIENGAAAVELILKEYPDVDCVFCVSDMAAFGVQSRLKAMGISVPDQISVVGFGNFEVSRFASPAISTVVVDPIAIGRETGELIVRLLDGANENDESPTHVTLPPKLEFRASSKTV</sequence>
<dbReference type="Gene3D" id="3.40.50.2300">
    <property type="match status" value="2"/>
</dbReference>
<dbReference type="CDD" id="cd01575">
    <property type="entry name" value="PBP1_GntR"/>
    <property type="match status" value="1"/>
</dbReference>
<dbReference type="AlphaFoldDB" id="A0A0P1ISV8"/>
<feature type="domain" description="HTH lacI-type" evidence="4">
    <location>
        <begin position="11"/>
        <end position="65"/>
    </location>
</feature>
<keyword evidence="1" id="KW-0805">Transcription regulation</keyword>
<evidence type="ECO:0000256" key="3">
    <source>
        <dbReference type="ARBA" id="ARBA00023163"/>
    </source>
</evidence>
<evidence type="ECO:0000313" key="5">
    <source>
        <dbReference type="EMBL" id="CUK26643.1"/>
    </source>
</evidence>
<protein>
    <submittedName>
        <fullName evidence="5">Gluconate utilization system GNT-I transcriptional repressor</fullName>
    </submittedName>
</protein>
<dbReference type="InterPro" id="IPR046335">
    <property type="entry name" value="LacI/GalR-like_sensor"/>
</dbReference>
<reference evidence="6" key="1">
    <citation type="submission" date="2015-09" db="EMBL/GenBank/DDBJ databases">
        <authorList>
            <person name="Rodrigo-Torres Lidia"/>
            <person name="Arahal R.David."/>
        </authorList>
    </citation>
    <scope>NUCLEOTIDE SEQUENCE [LARGE SCALE GENOMIC DNA]</scope>
    <source>
        <strain evidence="6">CECT 5114</strain>
    </source>
</reference>
<dbReference type="InterPro" id="IPR028082">
    <property type="entry name" value="Peripla_BP_I"/>
</dbReference>
<keyword evidence="6" id="KW-1185">Reference proteome</keyword>
<dbReference type="Gene3D" id="1.10.260.40">
    <property type="entry name" value="lambda repressor-like DNA-binding domains"/>
    <property type="match status" value="1"/>
</dbReference>
<dbReference type="SUPFAM" id="SSF53822">
    <property type="entry name" value="Periplasmic binding protein-like I"/>
    <property type="match status" value="1"/>
</dbReference>
<accession>A0A0P1ISV8</accession>
<dbReference type="SUPFAM" id="SSF47413">
    <property type="entry name" value="lambda repressor-like DNA-binding domains"/>
    <property type="match status" value="1"/>
</dbReference>
<dbReference type="STRING" id="1715691.TA5113_01288"/>
<dbReference type="RefSeq" id="WP_082625898.1">
    <property type="nucleotide sequence ID" value="NZ_CYTO01000009.1"/>
</dbReference>
<evidence type="ECO:0000256" key="2">
    <source>
        <dbReference type="ARBA" id="ARBA00023125"/>
    </source>
</evidence>
<dbReference type="CDD" id="cd01392">
    <property type="entry name" value="HTH_LacI"/>
    <property type="match status" value="1"/>
</dbReference>
<dbReference type="PANTHER" id="PTHR30146:SF33">
    <property type="entry name" value="TRANSCRIPTIONAL REGULATOR"/>
    <property type="match status" value="1"/>
</dbReference>
<dbReference type="GO" id="GO:0000976">
    <property type="term" value="F:transcription cis-regulatory region binding"/>
    <property type="evidence" value="ECO:0007669"/>
    <property type="project" value="TreeGrafter"/>
</dbReference>
<proteinExistence type="predicted"/>
<evidence type="ECO:0000259" key="4">
    <source>
        <dbReference type="PROSITE" id="PS50932"/>
    </source>
</evidence>
<dbReference type="PROSITE" id="PS50932">
    <property type="entry name" value="HTH_LACI_2"/>
    <property type="match status" value="1"/>
</dbReference>
<name>A0A0P1ISV8_9RHOB</name>
<dbReference type="InterPro" id="IPR000843">
    <property type="entry name" value="HTH_LacI"/>
</dbReference>
<dbReference type="SMART" id="SM00354">
    <property type="entry name" value="HTH_LACI"/>
    <property type="match status" value="1"/>
</dbReference>
<dbReference type="PANTHER" id="PTHR30146">
    <property type="entry name" value="LACI-RELATED TRANSCRIPTIONAL REPRESSOR"/>
    <property type="match status" value="1"/>
</dbReference>
<keyword evidence="3" id="KW-0804">Transcription</keyword>
<gene>
    <name evidence="5" type="primary">gntR_7</name>
    <name evidence="5" type="ORF">TA5114_02459</name>
</gene>
<dbReference type="Pfam" id="PF00356">
    <property type="entry name" value="LacI"/>
    <property type="match status" value="1"/>
</dbReference>
<dbReference type="Proteomes" id="UP000051184">
    <property type="component" value="Unassembled WGS sequence"/>
</dbReference>
<dbReference type="GO" id="GO:0003700">
    <property type="term" value="F:DNA-binding transcription factor activity"/>
    <property type="evidence" value="ECO:0007669"/>
    <property type="project" value="TreeGrafter"/>
</dbReference>
<organism evidence="5 6">
    <name type="scientific">Cognatishimia activa</name>
    <dbReference type="NCBI Taxonomy" id="1715691"/>
    <lineage>
        <taxon>Bacteria</taxon>
        <taxon>Pseudomonadati</taxon>
        <taxon>Pseudomonadota</taxon>
        <taxon>Alphaproteobacteria</taxon>
        <taxon>Rhodobacterales</taxon>
        <taxon>Paracoccaceae</taxon>
        <taxon>Cognatishimia</taxon>
    </lineage>
</organism>
<dbReference type="PROSITE" id="PS00356">
    <property type="entry name" value="HTH_LACI_1"/>
    <property type="match status" value="1"/>
</dbReference>
<keyword evidence="2" id="KW-0238">DNA-binding</keyword>
<evidence type="ECO:0000256" key="1">
    <source>
        <dbReference type="ARBA" id="ARBA00023015"/>
    </source>
</evidence>